<dbReference type="EMBL" id="JBEZFP010000192">
    <property type="protein sequence ID" value="MEU8139679.1"/>
    <property type="molecule type" value="Genomic_DNA"/>
</dbReference>
<protein>
    <submittedName>
        <fullName evidence="1">Uncharacterized protein</fullName>
    </submittedName>
</protein>
<accession>A0ABV3DV93</accession>
<evidence type="ECO:0000313" key="1">
    <source>
        <dbReference type="EMBL" id="MEU8139679.1"/>
    </source>
</evidence>
<dbReference type="RefSeq" id="WP_358363923.1">
    <property type="nucleotide sequence ID" value="NZ_JBEZFP010000192.1"/>
</dbReference>
<keyword evidence="2" id="KW-1185">Reference proteome</keyword>
<gene>
    <name evidence="1" type="ORF">AB0C36_40080</name>
</gene>
<dbReference type="Proteomes" id="UP001551482">
    <property type="component" value="Unassembled WGS sequence"/>
</dbReference>
<name>A0ABV3DV93_9ACTN</name>
<sequence length="184" mass="19463">MNHYSSLLRHFADLRDGTHGQEPGAVERTRRGKERLFSDAVRLIDPYARLALAEMNSELLLGTGEITATGVRRVMGGRGGGEIGGGGGSGGAVGGVEARWELGWPEQRAAGLAPVLLHAVYGAGFHHPHLQGGTVGQWPLNVFTEEQAAAELPVLRGIAAAELHNLVFMRDYRIVPGVVGEGVG</sequence>
<comment type="caution">
    <text evidence="1">The sequence shown here is derived from an EMBL/GenBank/DDBJ whole genome shotgun (WGS) entry which is preliminary data.</text>
</comment>
<reference evidence="1 2" key="1">
    <citation type="submission" date="2024-06" db="EMBL/GenBank/DDBJ databases">
        <title>The Natural Products Discovery Center: Release of the First 8490 Sequenced Strains for Exploring Actinobacteria Biosynthetic Diversity.</title>
        <authorList>
            <person name="Kalkreuter E."/>
            <person name="Kautsar S.A."/>
            <person name="Yang D."/>
            <person name="Bader C.D."/>
            <person name="Teijaro C.N."/>
            <person name="Fluegel L."/>
            <person name="Davis C.M."/>
            <person name="Simpson J.R."/>
            <person name="Lauterbach L."/>
            <person name="Steele A.D."/>
            <person name="Gui C."/>
            <person name="Meng S."/>
            <person name="Li G."/>
            <person name="Viehrig K."/>
            <person name="Ye F."/>
            <person name="Su P."/>
            <person name="Kiefer A.F."/>
            <person name="Nichols A."/>
            <person name="Cepeda A.J."/>
            <person name="Yan W."/>
            <person name="Fan B."/>
            <person name="Jiang Y."/>
            <person name="Adhikari A."/>
            <person name="Zheng C.-J."/>
            <person name="Schuster L."/>
            <person name="Cowan T.M."/>
            <person name="Smanski M.J."/>
            <person name="Chevrette M.G."/>
            <person name="De Carvalho L.P.S."/>
            <person name="Shen B."/>
        </authorList>
    </citation>
    <scope>NUCLEOTIDE SEQUENCE [LARGE SCALE GENOMIC DNA]</scope>
    <source>
        <strain evidence="1 2">NPDC048946</strain>
    </source>
</reference>
<proteinExistence type="predicted"/>
<organism evidence="1 2">
    <name type="scientific">Streptodolium elevatio</name>
    <dbReference type="NCBI Taxonomy" id="3157996"/>
    <lineage>
        <taxon>Bacteria</taxon>
        <taxon>Bacillati</taxon>
        <taxon>Actinomycetota</taxon>
        <taxon>Actinomycetes</taxon>
        <taxon>Kitasatosporales</taxon>
        <taxon>Streptomycetaceae</taxon>
        <taxon>Streptodolium</taxon>
    </lineage>
</organism>
<evidence type="ECO:0000313" key="2">
    <source>
        <dbReference type="Proteomes" id="UP001551482"/>
    </source>
</evidence>